<evidence type="ECO:0000313" key="3">
    <source>
        <dbReference type="Proteomes" id="UP000076532"/>
    </source>
</evidence>
<reference evidence="2 3" key="1">
    <citation type="journal article" date="2016" name="Mol. Biol. Evol.">
        <title>Comparative Genomics of Early-Diverging Mushroom-Forming Fungi Provides Insights into the Origins of Lignocellulose Decay Capabilities.</title>
        <authorList>
            <person name="Nagy L.G."/>
            <person name="Riley R."/>
            <person name="Tritt A."/>
            <person name="Adam C."/>
            <person name="Daum C."/>
            <person name="Floudas D."/>
            <person name="Sun H."/>
            <person name="Yadav J.S."/>
            <person name="Pangilinan J."/>
            <person name="Larsson K.H."/>
            <person name="Matsuura K."/>
            <person name="Barry K."/>
            <person name="Labutti K."/>
            <person name="Kuo R."/>
            <person name="Ohm R.A."/>
            <person name="Bhattacharya S.S."/>
            <person name="Shirouzu T."/>
            <person name="Yoshinaga Y."/>
            <person name="Martin F.M."/>
            <person name="Grigoriev I.V."/>
            <person name="Hibbett D.S."/>
        </authorList>
    </citation>
    <scope>NUCLEOTIDE SEQUENCE [LARGE SCALE GENOMIC DNA]</scope>
    <source>
        <strain evidence="2 3">CBS 109695</strain>
    </source>
</reference>
<proteinExistence type="predicted"/>
<feature type="compositionally biased region" description="Polar residues" evidence="1">
    <location>
        <begin position="1"/>
        <end position="46"/>
    </location>
</feature>
<name>A0A166STY1_9AGAM</name>
<accession>A0A166STY1</accession>
<dbReference type="Proteomes" id="UP000076532">
    <property type="component" value="Unassembled WGS sequence"/>
</dbReference>
<evidence type="ECO:0000313" key="2">
    <source>
        <dbReference type="EMBL" id="KZP29822.1"/>
    </source>
</evidence>
<dbReference type="EMBL" id="KV417496">
    <property type="protein sequence ID" value="KZP29822.1"/>
    <property type="molecule type" value="Genomic_DNA"/>
</dbReference>
<feature type="region of interest" description="Disordered" evidence="1">
    <location>
        <begin position="1"/>
        <end position="49"/>
    </location>
</feature>
<sequence length="71" mass="7621">MVLSGTSSSPTRLPSNRSTTAISRNSKSGAPSSPLSPRKSAANNSREPFAAQVQVYIRSRECRRRQSCVPG</sequence>
<protein>
    <submittedName>
        <fullName evidence="2">Uncharacterized protein</fullName>
    </submittedName>
</protein>
<gene>
    <name evidence="2" type="ORF">FIBSPDRAFT_158955</name>
</gene>
<dbReference type="AlphaFoldDB" id="A0A166STY1"/>
<evidence type="ECO:0000256" key="1">
    <source>
        <dbReference type="SAM" id="MobiDB-lite"/>
    </source>
</evidence>
<organism evidence="2 3">
    <name type="scientific">Athelia psychrophila</name>
    <dbReference type="NCBI Taxonomy" id="1759441"/>
    <lineage>
        <taxon>Eukaryota</taxon>
        <taxon>Fungi</taxon>
        <taxon>Dikarya</taxon>
        <taxon>Basidiomycota</taxon>
        <taxon>Agaricomycotina</taxon>
        <taxon>Agaricomycetes</taxon>
        <taxon>Agaricomycetidae</taxon>
        <taxon>Atheliales</taxon>
        <taxon>Atheliaceae</taxon>
        <taxon>Athelia</taxon>
    </lineage>
</organism>
<keyword evidence="3" id="KW-1185">Reference proteome</keyword>